<dbReference type="Proteomes" id="UP001605036">
    <property type="component" value="Unassembled WGS sequence"/>
</dbReference>
<feature type="compositionally biased region" description="Basic and acidic residues" evidence="4">
    <location>
        <begin position="176"/>
        <end position="186"/>
    </location>
</feature>
<dbReference type="SUPFAM" id="SSF52047">
    <property type="entry name" value="RNI-like"/>
    <property type="match status" value="1"/>
</dbReference>
<keyword evidence="6" id="KW-1185">Reference proteome</keyword>
<evidence type="ECO:0000313" key="6">
    <source>
        <dbReference type="Proteomes" id="UP001605036"/>
    </source>
</evidence>
<evidence type="ECO:0000256" key="2">
    <source>
        <dbReference type="ARBA" id="ARBA00022614"/>
    </source>
</evidence>
<gene>
    <name evidence="5" type="ORF">R1flu_013708</name>
</gene>
<dbReference type="InterPro" id="IPR032675">
    <property type="entry name" value="LRR_dom_sf"/>
</dbReference>
<feature type="region of interest" description="Disordered" evidence="4">
    <location>
        <begin position="52"/>
        <end position="281"/>
    </location>
</feature>
<reference evidence="5 6" key="1">
    <citation type="submission" date="2024-09" db="EMBL/GenBank/DDBJ databases">
        <title>Chromosome-scale assembly of Riccia fluitans.</title>
        <authorList>
            <person name="Paukszto L."/>
            <person name="Sawicki J."/>
            <person name="Karawczyk K."/>
            <person name="Piernik-Szablinska J."/>
            <person name="Szczecinska M."/>
            <person name="Mazdziarz M."/>
        </authorList>
    </citation>
    <scope>NUCLEOTIDE SEQUENCE [LARGE SCALE GENOMIC DNA]</scope>
    <source>
        <strain evidence="5">Rf_01</strain>
        <tissue evidence="5">Aerial parts of the thallus</tissue>
    </source>
</reference>
<evidence type="ECO:0000256" key="1">
    <source>
        <dbReference type="ARBA" id="ARBA00022468"/>
    </source>
</evidence>
<feature type="compositionally biased region" description="Low complexity" evidence="4">
    <location>
        <begin position="92"/>
        <end position="110"/>
    </location>
</feature>
<accession>A0ABD1YH72</accession>
<keyword evidence="1" id="KW-0343">GTPase activation</keyword>
<dbReference type="GO" id="GO:0005096">
    <property type="term" value="F:GTPase activator activity"/>
    <property type="evidence" value="ECO:0007669"/>
    <property type="project" value="UniProtKB-KW"/>
</dbReference>
<feature type="compositionally biased region" description="Polar residues" evidence="4">
    <location>
        <begin position="265"/>
        <end position="281"/>
    </location>
</feature>
<dbReference type="InterPro" id="IPR027038">
    <property type="entry name" value="RanGap"/>
</dbReference>
<dbReference type="PANTHER" id="PTHR24113:SF12">
    <property type="entry name" value="RAN GTPASE-ACTIVATING PROTEIN 1"/>
    <property type="match status" value="1"/>
</dbReference>
<proteinExistence type="predicted"/>
<keyword evidence="3" id="KW-0677">Repeat</keyword>
<dbReference type="PANTHER" id="PTHR24113">
    <property type="entry name" value="RAN GTPASE-ACTIVATING PROTEIN 1"/>
    <property type="match status" value="1"/>
</dbReference>
<feature type="compositionally biased region" description="Basic and acidic residues" evidence="4">
    <location>
        <begin position="133"/>
        <end position="148"/>
    </location>
</feature>
<protein>
    <submittedName>
        <fullName evidence="5">Uncharacterized protein</fullName>
    </submittedName>
</protein>
<keyword evidence="2" id="KW-0433">Leucine-rich repeat</keyword>
<dbReference type="AlphaFoldDB" id="A0ABD1YH72"/>
<comment type="caution">
    <text evidence="5">The sequence shown here is derived from an EMBL/GenBank/DDBJ whole genome shotgun (WGS) entry which is preliminary data.</text>
</comment>
<sequence length="677" mass="75750">MSKAVGWFRARTKRYSNKEKSSGQSSPSNYYAGLEIISEKKQSDHWKISESDLDWRSRDLESPKASPGYKDWTLDSNHEKPHVRRYSLGEGSSQDSRWSTSTTSDGSSIDDLTRLVQRRSITIGQEMGGATPDSRRPSVDRRQPDDFRSQSSEADNMQSNAIPSELESPKGNPGYKDWRNLPRSDNDVTFGDWRPKIQSQSHEKPQMRRYSFVVDGSSQDSLSSTSTTTDGSSTDDVDRRPIQRRSITMGQETGKATPDRRQSVDLGSQSSEADEIQSNATSSKFHETDLVRVKFDSLLLNWPKLKSSYAMDKHRYEVRLLRLFDVETEVVVVGQEPRKERWSLGQVDDGMKALGRAISTRGYPKLRKLSFERCRILFESPFATLAKAINGTTLPNLEELSFQHISSINNQGFVELAKAFKTGGHFSRLTALVLIDNGMQDDGLIALARDGFGSGNLSSLKKLHIGGGRGNGKANGEEFHLDAAREFSLEVSSSGHLPQLEDLRFSGCVHWKGVVFVVEALETRIDCSGFKCLDLSGSPLDTEGKRVLSRALEATQFSSLQSLKIDLNPEEIPILLEAFQLRNLYALQKVSLNNVRLGAEELVRLAGLLEEKHLPGLVEFSAPCSEITIESALALVRAYENNDSLVARLNIGKWPLEELQEKYEKLRSSNMELDELV</sequence>
<feature type="compositionally biased region" description="Polar residues" evidence="4">
    <location>
        <begin position="149"/>
        <end position="162"/>
    </location>
</feature>
<evidence type="ECO:0000256" key="3">
    <source>
        <dbReference type="ARBA" id="ARBA00022737"/>
    </source>
</evidence>
<dbReference type="EMBL" id="JBHFFA010000004">
    <property type="protein sequence ID" value="KAL2629022.1"/>
    <property type="molecule type" value="Genomic_DNA"/>
</dbReference>
<evidence type="ECO:0000313" key="5">
    <source>
        <dbReference type="EMBL" id="KAL2629022.1"/>
    </source>
</evidence>
<dbReference type="Gene3D" id="3.80.10.10">
    <property type="entry name" value="Ribonuclease Inhibitor"/>
    <property type="match status" value="2"/>
</dbReference>
<organism evidence="5 6">
    <name type="scientific">Riccia fluitans</name>
    <dbReference type="NCBI Taxonomy" id="41844"/>
    <lineage>
        <taxon>Eukaryota</taxon>
        <taxon>Viridiplantae</taxon>
        <taxon>Streptophyta</taxon>
        <taxon>Embryophyta</taxon>
        <taxon>Marchantiophyta</taxon>
        <taxon>Marchantiopsida</taxon>
        <taxon>Marchantiidae</taxon>
        <taxon>Marchantiales</taxon>
        <taxon>Ricciaceae</taxon>
        <taxon>Riccia</taxon>
    </lineage>
</organism>
<evidence type="ECO:0000256" key="4">
    <source>
        <dbReference type="SAM" id="MobiDB-lite"/>
    </source>
</evidence>
<feature type="compositionally biased region" description="Low complexity" evidence="4">
    <location>
        <begin position="215"/>
        <end position="234"/>
    </location>
</feature>
<feature type="compositionally biased region" description="Basic and acidic residues" evidence="4">
    <location>
        <begin position="52"/>
        <end position="62"/>
    </location>
</feature>
<name>A0ABD1YH72_9MARC</name>